<dbReference type="PANTHER" id="PTHR45815:SF3">
    <property type="entry name" value="PROTEIN DISULFIDE-ISOMERASE A6"/>
    <property type="match status" value="1"/>
</dbReference>
<feature type="domain" description="Thioredoxin" evidence="9">
    <location>
        <begin position="3"/>
        <end position="143"/>
    </location>
</feature>
<keyword evidence="11" id="KW-1185">Reference proteome</keyword>
<dbReference type="GO" id="GO:0003756">
    <property type="term" value="F:protein disulfide isomerase activity"/>
    <property type="evidence" value="ECO:0007669"/>
    <property type="project" value="UniProtKB-EC"/>
</dbReference>
<dbReference type="GeneID" id="28999834"/>
<comment type="catalytic activity">
    <reaction evidence="1">
        <text>Catalyzes the rearrangement of -S-S- bonds in proteins.</text>
        <dbReference type="EC" id="5.3.4.1"/>
    </reaction>
</comment>
<feature type="chain" id="PRO_5007842553" description="protein disulfide-isomerase" evidence="8">
    <location>
        <begin position="22"/>
        <end position="422"/>
    </location>
</feature>
<dbReference type="PROSITE" id="PS51352">
    <property type="entry name" value="THIOREDOXIN_2"/>
    <property type="match status" value="1"/>
</dbReference>
<dbReference type="AlphaFoldDB" id="A0A163EPN2"/>
<dbReference type="PANTHER" id="PTHR45815">
    <property type="entry name" value="PROTEIN DISULFIDE-ISOMERASE A6"/>
    <property type="match status" value="1"/>
</dbReference>
<dbReference type="FunCoup" id="A0A163EPN2">
    <property type="interactions" value="83"/>
</dbReference>
<dbReference type="GO" id="GO:0005788">
    <property type="term" value="C:endoplasmic reticulum lumen"/>
    <property type="evidence" value="ECO:0007669"/>
    <property type="project" value="UniProtKB-SubCell"/>
</dbReference>
<feature type="compositionally biased region" description="Basic and acidic residues" evidence="7">
    <location>
        <begin position="261"/>
        <end position="282"/>
    </location>
</feature>
<evidence type="ECO:0000313" key="10">
    <source>
        <dbReference type="EMBL" id="OAD80670.1"/>
    </source>
</evidence>
<sequence>MKFSIAQAALLLSAQATLVLGFYDKRDAVVELNSNNFRSQVLDTNKLTAVEFYAPWCGHCQKLTPEWKKAANNLKGLVTVAAVNCDEEANRPVCSQYGIQGFPTIKIFRPERNKKGSIVKKPTDYQGPREAKPLVDHLLSVLPSEVRFVKDNAEKVKSQKSISIEDFLAKDNSTLPKALLFTDKSATTPLYKALSADFANRMLMGEVKKSEKDVMEIFGVQSFPTLVVITPENGSIKYDGKLKHEALHNFLSKYALAAEPTQKKPQEKEKEKEKEKPAKKETQAPAPLPTVEEIVSDEVLGKHCLDTGNICVIAIVQEDKDETLAMFKALNEASSNPPLFRFGWMTDLKATQIMDKLDLVHDFPTLFILHPGKKLYRPYIGAWDQEKIKRWLGDISSGKVSAWPYKGALTISNSDKQWRDEL</sequence>
<name>A0A163EPN2_PHYB8</name>
<dbReference type="RefSeq" id="XP_018298710.1">
    <property type="nucleotide sequence ID" value="XM_018438928.1"/>
</dbReference>
<keyword evidence="8" id="KW-0732">Signal</keyword>
<dbReference type="OrthoDB" id="427280at2759"/>
<dbReference type="VEuPathDB" id="FungiDB:PHYBLDRAFT_184400"/>
<evidence type="ECO:0000256" key="3">
    <source>
        <dbReference type="ARBA" id="ARBA00012723"/>
    </source>
</evidence>
<evidence type="ECO:0000256" key="5">
    <source>
        <dbReference type="ARBA" id="ARBA00023235"/>
    </source>
</evidence>
<dbReference type="InParanoid" id="A0A163EPN2"/>
<feature type="region of interest" description="Disordered" evidence="7">
    <location>
        <begin position="258"/>
        <end position="288"/>
    </location>
</feature>
<keyword evidence="6" id="KW-0676">Redox-active center</keyword>
<dbReference type="PRINTS" id="PR00421">
    <property type="entry name" value="THIOREDOXIN"/>
</dbReference>
<feature type="signal peptide" evidence="8">
    <location>
        <begin position="1"/>
        <end position="21"/>
    </location>
</feature>
<organism evidence="10 11">
    <name type="scientific">Phycomyces blakesleeanus (strain ATCC 8743b / DSM 1359 / FGSC 10004 / NBRC 33097 / NRRL 1555)</name>
    <dbReference type="NCBI Taxonomy" id="763407"/>
    <lineage>
        <taxon>Eukaryota</taxon>
        <taxon>Fungi</taxon>
        <taxon>Fungi incertae sedis</taxon>
        <taxon>Mucoromycota</taxon>
        <taxon>Mucoromycotina</taxon>
        <taxon>Mucoromycetes</taxon>
        <taxon>Mucorales</taxon>
        <taxon>Phycomycetaceae</taxon>
        <taxon>Phycomyces</taxon>
    </lineage>
</organism>
<dbReference type="Proteomes" id="UP000077315">
    <property type="component" value="Unassembled WGS sequence"/>
</dbReference>
<keyword evidence="5" id="KW-0413">Isomerase</keyword>
<dbReference type="EMBL" id="KV440971">
    <property type="protein sequence ID" value="OAD80670.1"/>
    <property type="molecule type" value="Genomic_DNA"/>
</dbReference>
<dbReference type="InterPro" id="IPR057305">
    <property type="entry name" value="Thioredox_PDIA6_C"/>
</dbReference>
<dbReference type="Pfam" id="PF24541">
    <property type="entry name" value="Thioredox_PDIA6_C"/>
    <property type="match status" value="1"/>
</dbReference>
<accession>A0A163EPN2</accession>
<dbReference type="EC" id="5.3.4.1" evidence="3"/>
<dbReference type="Pfam" id="PF00085">
    <property type="entry name" value="Thioredoxin"/>
    <property type="match status" value="1"/>
</dbReference>
<dbReference type="GO" id="GO:0034976">
    <property type="term" value="P:response to endoplasmic reticulum stress"/>
    <property type="evidence" value="ECO:0007669"/>
    <property type="project" value="TreeGrafter"/>
</dbReference>
<dbReference type="Gene3D" id="3.40.30.10">
    <property type="entry name" value="Glutaredoxin"/>
    <property type="match status" value="2"/>
</dbReference>
<evidence type="ECO:0000256" key="7">
    <source>
        <dbReference type="SAM" id="MobiDB-lite"/>
    </source>
</evidence>
<comment type="subcellular location">
    <subcellularLocation>
        <location evidence="2">Endoplasmic reticulum lumen</location>
    </subcellularLocation>
</comment>
<evidence type="ECO:0000259" key="9">
    <source>
        <dbReference type="PROSITE" id="PS51352"/>
    </source>
</evidence>
<evidence type="ECO:0000256" key="6">
    <source>
        <dbReference type="ARBA" id="ARBA00023284"/>
    </source>
</evidence>
<evidence type="ECO:0000256" key="1">
    <source>
        <dbReference type="ARBA" id="ARBA00001182"/>
    </source>
</evidence>
<reference evidence="11" key="1">
    <citation type="submission" date="2015-06" db="EMBL/GenBank/DDBJ databases">
        <title>Expansion of signal transduction pathways in fungi by whole-genome duplication.</title>
        <authorList>
            <consortium name="DOE Joint Genome Institute"/>
            <person name="Corrochano L.M."/>
            <person name="Kuo A."/>
            <person name="Marcet-Houben M."/>
            <person name="Polaino S."/>
            <person name="Salamov A."/>
            <person name="Villalobos J.M."/>
            <person name="Alvarez M.I."/>
            <person name="Avalos J."/>
            <person name="Benito E.P."/>
            <person name="Benoit I."/>
            <person name="Burger G."/>
            <person name="Camino L.P."/>
            <person name="Canovas D."/>
            <person name="Cerda-Olmedo E."/>
            <person name="Cheng J.-F."/>
            <person name="Dominguez A."/>
            <person name="Elias M."/>
            <person name="Eslava A.P."/>
            <person name="Glaser F."/>
            <person name="Grimwood J."/>
            <person name="Gutierrez G."/>
            <person name="Heitman J."/>
            <person name="Henrissat B."/>
            <person name="Iturriaga E.A."/>
            <person name="Lang B.F."/>
            <person name="Lavin J.L."/>
            <person name="Lee S."/>
            <person name="Li W."/>
            <person name="Lindquist E."/>
            <person name="Lopez-Garcia S."/>
            <person name="Luque E.M."/>
            <person name="Marcos A.T."/>
            <person name="Martin J."/>
            <person name="McCluskey K."/>
            <person name="Medina H.R."/>
            <person name="Miralles-Duran A."/>
            <person name="Miyazaki A."/>
            <person name="Munoz-Torres E."/>
            <person name="Oguiza J.A."/>
            <person name="Ohm R."/>
            <person name="Olmedo M."/>
            <person name="Orejas M."/>
            <person name="Ortiz-Castellanos L."/>
            <person name="Pisabarro A.G."/>
            <person name="Rodriguez-Romero J."/>
            <person name="Ruiz-Herrera J."/>
            <person name="Ruiz-Vazquez R."/>
            <person name="Sanz C."/>
            <person name="Schackwitz W."/>
            <person name="Schmutz J."/>
            <person name="Shahriari M."/>
            <person name="Shelest E."/>
            <person name="Silva-Franco F."/>
            <person name="Soanes D."/>
            <person name="Syed K."/>
            <person name="Tagua V.G."/>
            <person name="Talbot N.J."/>
            <person name="Thon M."/>
            <person name="De vries R.P."/>
            <person name="Wiebenga A."/>
            <person name="Yadav J.S."/>
            <person name="Braun E.L."/>
            <person name="Baker S."/>
            <person name="Garre V."/>
            <person name="Horwitz B."/>
            <person name="Torres-Martinez S."/>
            <person name="Idnurm A."/>
            <person name="Herrera-Estrella A."/>
            <person name="Gabaldon T."/>
            <person name="Grigoriev I.V."/>
        </authorList>
    </citation>
    <scope>NUCLEOTIDE SEQUENCE [LARGE SCALE GENOMIC DNA]</scope>
    <source>
        <strain evidence="11">NRRL 1555(-)</strain>
    </source>
</reference>
<evidence type="ECO:0000256" key="4">
    <source>
        <dbReference type="ARBA" id="ARBA00023157"/>
    </source>
</evidence>
<dbReference type="InterPro" id="IPR036249">
    <property type="entry name" value="Thioredoxin-like_sf"/>
</dbReference>
<evidence type="ECO:0000256" key="2">
    <source>
        <dbReference type="ARBA" id="ARBA00004319"/>
    </source>
</evidence>
<evidence type="ECO:0000256" key="8">
    <source>
        <dbReference type="SAM" id="SignalP"/>
    </source>
</evidence>
<proteinExistence type="predicted"/>
<dbReference type="InterPro" id="IPR013766">
    <property type="entry name" value="Thioredoxin_domain"/>
</dbReference>
<dbReference type="SUPFAM" id="SSF52833">
    <property type="entry name" value="Thioredoxin-like"/>
    <property type="match status" value="3"/>
</dbReference>
<dbReference type="GO" id="GO:0015035">
    <property type="term" value="F:protein-disulfide reductase activity"/>
    <property type="evidence" value="ECO:0007669"/>
    <property type="project" value="TreeGrafter"/>
</dbReference>
<gene>
    <name evidence="10" type="ORF">PHYBLDRAFT_184400</name>
</gene>
<evidence type="ECO:0000313" key="11">
    <source>
        <dbReference type="Proteomes" id="UP000077315"/>
    </source>
</evidence>
<dbReference type="CDD" id="cd03002">
    <property type="entry name" value="PDI_a_MPD1_like"/>
    <property type="match status" value="1"/>
</dbReference>
<protein>
    <recommendedName>
        <fullName evidence="3">protein disulfide-isomerase</fullName>
        <ecNumber evidence="3">5.3.4.1</ecNumber>
    </recommendedName>
</protein>
<keyword evidence="4" id="KW-1015">Disulfide bond</keyword>
<dbReference type="STRING" id="763407.A0A163EPN2"/>